<evidence type="ECO:0000313" key="3">
    <source>
        <dbReference type="Proteomes" id="UP001447188"/>
    </source>
</evidence>
<gene>
    <name evidence="2" type="ORF">Q9L58_010695</name>
</gene>
<feature type="compositionally biased region" description="Basic and acidic residues" evidence="1">
    <location>
        <begin position="193"/>
        <end position="205"/>
    </location>
</feature>
<comment type="caution">
    <text evidence="2">The sequence shown here is derived from an EMBL/GenBank/DDBJ whole genome shotgun (WGS) entry which is preliminary data.</text>
</comment>
<feature type="compositionally biased region" description="Acidic residues" evidence="1">
    <location>
        <begin position="85"/>
        <end position="99"/>
    </location>
</feature>
<evidence type="ECO:0008006" key="4">
    <source>
        <dbReference type="Google" id="ProtNLM"/>
    </source>
</evidence>
<reference evidence="2 3" key="1">
    <citation type="submission" date="2024-02" db="EMBL/GenBank/DDBJ databases">
        <title>Discinaceae phylogenomics.</title>
        <authorList>
            <person name="Dirks A.C."/>
            <person name="James T.Y."/>
        </authorList>
    </citation>
    <scope>NUCLEOTIDE SEQUENCE [LARGE SCALE GENOMIC DNA]</scope>
    <source>
        <strain evidence="2 3">ACD0624</strain>
    </source>
</reference>
<evidence type="ECO:0000256" key="1">
    <source>
        <dbReference type="SAM" id="MobiDB-lite"/>
    </source>
</evidence>
<feature type="compositionally biased region" description="Polar residues" evidence="1">
    <location>
        <begin position="31"/>
        <end position="41"/>
    </location>
</feature>
<sequence length="222" mass="23990">MMQWENARPGQPALIDRMHWPDAGVLGTPVVKTQPTPTLTPSAPEPSAPGGTKVTANPNTCDPKPEADASEEPLVSGEVPTGESETNEEMEEPVEEEEETEAFIPAYKTSFDRLINYTQGANPTVQYMLCAIRSALTPISARVEQANMAIIALRKTVTNQSSAIAALTAEIRRKNNNPPPPPPPAKIQAPPQQKEKHPTCKDKGKNKQLYADAAKNAINTGF</sequence>
<dbReference type="EMBL" id="JBBBZM010000631">
    <property type="protein sequence ID" value="KAL0630458.1"/>
    <property type="molecule type" value="Genomic_DNA"/>
</dbReference>
<keyword evidence="3" id="KW-1185">Reference proteome</keyword>
<organism evidence="2 3">
    <name type="scientific">Discina gigas</name>
    <dbReference type="NCBI Taxonomy" id="1032678"/>
    <lineage>
        <taxon>Eukaryota</taxon>
        <taxon>Fungi</taxon>
        <taxon>Dikarya</taxon>
        <taxon>Ascomycota</taxon>
        <taxon>Pezizomycotina</taxon>
        <taxon>Pezizomycetes</taxon>
        <taxon>Pezizales</taxon>
        <taxon>Discinaceae</taxon>
        <taxon>Discina</taxon>
    </lineage>
</organism>
<feature type="region of interest" description="Disordered" evidence="1">
    <location>
        <begin position="31"/>
        <end position="99"/>
    </location>
</feature>
<accession>A0ABR3G3R7</accession>
<evidence type="ECO:0000313" key="2">
    <source>
        <dbReference type="EMBL" id="KAL0630458.1"/>
    </source>
</evidence>
<feature type="non-terminal residue" evidence="2">
    <location>
        <position position="222"/>
    </location>
</feature>
<protein>
    <recommendedName>
        <fullName evidence="4">Gag protein</fullName>
    </recommendedName>
</protein>
<feature type="region of interest" description="Disordered" evidence="1">
    <location>
        <begin position="173"/>
        <end position="209"/>
    </location>
</feature>
<dbReference type="Proteomes" id="UP001447188">
    <property type="component" value="Unassembled WGS sequence"/>
</dbReference>
<proteinExistence type="predicted"/>
<name>A0ABR3G3R7_9PEZI</name>